<dbReference type="InterPro" id="IPR018466">
    <property type="entry name" value="Kre9/Knh1-like_N"/>
</dbReference>
<evidence type="ECO:0000256" key="1">
    <source>
        <dbReference type="ARBA" id="ARBA00022729"/>
    </source>
</evidence>
<reference evidence="6" key="2">
    <citation type="journal article" date="2019" name="IMA Fungus">
        <title>Genome sequencing and comparison of five Tilletia species to identify candidate genes for the detection of regulated species infecting wheat.</title>
        <authorList>
            <person name="Nguyen H.D.T."/>
            <person name="Sultana T."/>
            <person name="Kesanakurti P."/>
            <person name="Hambleton S."/>
        </authorList>
    </citation>
    <scope>NUCLEOTIDE SEQUENCE</scope>
    <source>
        <strain evidence="6">DAOMC 238032</strain>
    </source>
</reference>
<reference evidence="5" key="3">
    <citation type="submission" date="2020-10" db="EMBL/GenBank/DDBJ databases">
        <authorList>
            <person name="Sedaghatjoo S."/>
        </authorList>
    </citation>
    <scope>NUCLEOTIDE SEQUENCE</scope>
    <source>
        <strain evidence="5">AZH3</strain>
    </source>
</reference>
<dbReference type="AlphaFoldDB" id="A0A177V9X6"/>
<evidence type="ECO:0000259" key="4">
    <source>
        <dbReference type="Pfam" id="PF10342"/>
    </source>
</evidence>
<feature type="chain" id="PRO_5043534151" description="Yeast cell wall synthesis Kre9/Knh1-like N-terminal domain-containing protein" evidence="3">
    <location>
        <begin position="23"/>
        <end position="223"/>
    </location>
</feature>
<dbReference type="InterPro" id="IPR045328">
    <property type="entry name" value="Kre9/Knh1"/>
</dbReference>
<dbReference type="PANTHER" id="PTHR28154:SF1">
    <property type="entry name" value="CELL WALL SYNTHESIS PROTEIN KNH1-RELATED"/>
    <property type="match status" value="1"/>
</dbReference>
<dbReference type="PANTHER" id="PTHR28154">
    <property type="entry name" value="CELL WALL SYNTHESIS PROTEIN KNH1-RELATED"/>
    <property type="match status" value="1"/>
</dbReference>
<dbReference type="GO" id="GO:0042546">
    <property type="term" value="P:cell wall biogenesis"/>
    <property type="evidence" value="ECO:0007669"/>
    <property type="project" value="InterPro"/>
</dbReference>
<evidence type="ECO:0000256" key="3">
    <source>
        <dbReference type="SAM" id="SignalP"/>
    </source>
</evidence>
<dbReference type="EMBL" id="CAJHJG010005645">
    <property type="protein sequence ID" value="CAD6951611.1"/>
    <property type="molecule type" value="Genomic_DNA"/>
</dbReference>
<dbReference type="Proteomes" id="UP000836402">
    <property type="component" value="Unassembled WGS sequence"/>
</dbReference>
<protein>
    <recommendedName>
        <fullName evidence="4">Yeast cell wall synthesis Kre9/Knh1-like N-terminal domain-containing protein</fullName>
    </recommendedName>
</protein>
<evidence type="ECO:0000256" key="2">
    <source>
        <dbReference type="SAM" id="MobiDB-lite"/>
    </source>
</evidence>
<keyword evidence="1 3" id="KW-0732">Signal</keyword>
<evidence type="ECO:0000313" key="7">
    <source>
        <dbReference type="Proteomes" id="UP000077671"/>
    </source>
</evidence>
<dbReference type="Proteomes" id="UP000077671">
    <property type="component" value="Unassembled WGS sequence"/>
</dbReference>
<reference evidence="6" key="1">
    <citation type="submission" date="2016-04" db="EMBL/GenBank/DDBJ databases">
        <authorList>
            <person name="Nguyen H.D."/>
            <person name="Kesanakurti P."/>
            <person name="Cullis J."/>
            <person name="Levesque C.A."/>
            <person name="Hambleton S."/>
        </authorList>
    </citation>
    <scope>NUCLEOTIDE SEQUENCE</scope>
    <source>
        <strain evidence="6">DAOMC 238032</strain>
    </source>
</reference>
<dbReference type="EMBL" id="LWDD02000122">
    <property type="protein sequence ID" value="KAE8263687.1"/>
    <property type="molecule type" value="Genomic_DNA"/>
</dbReference>
<evidence type="ECO:0000313" key="8">
    <source>
        <dbReference type="Proteomes" id="UP000836402"/>
    </source>
</evidence>
<feature type="compositionally biased region" description="Polar residues" evidence="2">
    <location>
        <begin position="177"/>
        <end position="191"/>
    </location>
</feature>
<comment type="caution">
    <text evidence="6">The sequence shown here is derived from an EMBL/GenBank/DDBJ whole genome shotgun (WGS) entry which is preliminary data.</text>
</comment>
<name>A0A177V9X6_9BASI</name>
<organism evidence="6 7">
    <name type="scientific">Tilletia caries</name>
    <name type="common">wheat bunt fungus</name>
    <dbReference type="NCBI Taxonomy" id="13290"/>
    <lineage>
        <taxon>Eukaryota</taxon>
        <taxon>Fungi</taxon>
        <taxon>Dikarya</taxon>
        <taxon>Basidiomycota</taxon>
        <taxon>Ustilaginomycotina</taxon>
        <taxon>Exobasidiomycetes</taxon>
        <taxon>Tilletiales</taxon>
        <taxon>Tilletiaceae</taxon>
        <taxon>Tilletia</taxon>
    </lineage>
</organism>
<dbReference type="Pfam" id="PF10342">
    <property type="entry name" value="Kre9_KNH"/>
    <property type="match status" value="1"/>
</dbReference>
<dbReference type="GO" id="GO:0006078">
    <property type="term" value="P:(1-&gt;6)-beta-D-glucan biosynthetic process"/>
    <property type="evidence" value="ECO:0007669"/>
    <property type="project" value="InterPro"/>
</dbReference>
<evidence type="ECO:0000313" key="6">
    <source>
        <dbReference type="EMBL" id="KAE8263687.1"/>
    </source>
</evidence>
<evidence type="ECO:0000313" key="5">
    <source>
        <dbReference type="EMBL" id="CAD6951611.1"/>
    </source>
</evidence>
<keyword evidence="8" id="KW-1185">Reference proteome</keyword>
<feature type="domain" description="Yeast cell wall synthesis Kre9/Knh1-like N-terminal" evidence="4">
    <location>
        <begin position="29"/>
        <end position="129"/>
    </location>
</feature>
<proteinExistence type="predicted"/>
<accession>A0A177V9X6</accession>
<gene>
    <name evidence="6" type="ORF">A4X03_0g1497</name>
    <name evidence="5" type="ORF">JKIAZH3_G7369</name>
</gene>
<feature type="region of interest" description="Disordered" evidence="2">
    <location>
        <begin position="177"/>
        <end position="196"/>
    </location>
</feature>
<sequence length="223" mass="22558">MQHLRLTLAAAVLALTAQSALANIVVHSPVAATKAKGGEALDVNWVDDGKVPTTKQYGDINVFLCTGSSQVQYRLQELKGGVKNTKTSGSWKIDPTAGPNSDKYFIRFEGTNVAANGSAPLAFSARFTLSGMTGTWNSTITNTNKGAADIPSAAAPPTGLSTIVSSASVAKATTPSVAPTLKPASSSNQKSAAGPGARMATGAPLAIASLGLGASLVLGMMVL</sequence>
<feature type="signal peptide" evidence="3">
    <location>
        <begin position="1"/>
        <end position="22"/>
    </location>
</feature>